<gene>
    <name evidence="2" type="ORF">C8N30_3022</name>
</gene>
<dbReference type="RefSeq" id="WP_025062041.1">
    <property type="nucleotide sequence ID" value="NZ_RAQK01000002.1"/>
</dbReference>
<dbReference type="AlphaFoldDB" id="A0A420DI76"/>
<dbReference type="STRING" id="1443111.Z949_1492"/>
<evidence type="ECO:0000313" key="2">
    <source>
        <dbReference type="EMBL" id="RKE93920.1"/>
    </source>
</evidence>
<sequence>MGSTILEIGQTRHRAVGMGSAVPGWVPRSVQNYIDHTEMGIPIRALARKQGCHASTILRQIRRVETLRDDPLVDGVLKTLGGGADGNGVAGQPQGGATCLPVPSTAPPAALPDTAQLSEHGLRVLRRLAETGAMLAVAADLEKAVIVRDGPGGQSTRTGVVDRAIAEAMALKGWILAPVVGRITRYRITTAGRAALADMMARAENARAGSDDAARLSEPSEAPRRIRYGIAESPLVALARRRGREGEKFLEDDLVHAGERLREDFELAQMEAEVARDWSTFLRTLRSECAPVQTGGSPAARRAHVRVIAALQDLGPGLSDVTLRCCCFLEGLETAEKTLGWSARSGKIVLRIALMGLKRHYAQNPDQSGAMIG</sequence>
<feature type="domain" description="DUF6456" evidence="1">
    <location>
        <begin position="227"/>
        <end position="362"/>
    </location>
</feature>
<comment type="caution">
    <text evidence="2">The sequence shown here is derived from an EMBL/GenBank/DDBJ whole genome shotgun (WGS) entry which is preliminary data.</text>
</comment>
<evidence type="ECO:0000259" key="1">
    <source>
        <dbReference type="Pfam" id="PF20057"/>
    </source>
</evidence>
<dbReference type="Proteomes" id="UP000284407">
    <property type="component" value="Unassembled WGS sequence"/>
</dbReference>
<name>A0A420DI76_9RHOB</name>
<keyword evidence="3" id="KW-1185">Reference proteome</keyword>
<evidence type="ECO:0000313" key="3">
    <source>
        <dbReference type="Proteomes" id="UP000284407"/>
    </source>
</evidence>
<dbReference type="EMBL" id="RAQK01000002">
    <property type="protein sequence ID" value="RKE93920.1"/>
    <property type="molecule type" value="Genomic_DNA"/>
</dbReference>
<reference evidence="2 3" key="1">
    <citation type="submission" date="2018-09" db="EMBL/GenBank/DDBJ databases">
        <title>Genomic Encyclopedia of Archaeal and Bacterial Type Strains, Phase II (KMG-II): from individual species to whole genera.</title>
        <authorList>
            <person name="Goeker M."/>
        </authorList>
    </citation>
    <scope>NUCLEOTIDE SEQUENCE [LARGE SCALE GENOMIC DNA]</scope>
    <source>
        <strain evidence="2 3">DSM 11458</strain>
    </source>
</reference>
<dbReference type="InterPro" id="IPR045599">
    <property type="entry name" value="DUF6456"/>
</dbReference>
<organism evidence="2 3">
    <name type="scientific">Sulfitobacter guttiformis</name>
    <dbReference type="NCBI Taxonomy" id="74349"/>
    <lineage>
        <taxon>Bacteria</taxon>
        <taxon>Pseudomonadati</taxon>
        <taxon>Pseudomonadota</taxon>
        <taxon>Alphaproteobacteria</taxon>
        <taxon>Rhodobacterales</taxon>
        <taxon>Roseobacteraceae</taxon>
        <taxon>Sulfitobacter</taxon>
    </lineage>
</organism>
<accession>A0A420DI76</accession>
<dbReference type="Pfam" id="PF20057">
    <property type="entry name" value="DUF6456"/>
    <property type="match status" value="1"/>
</dbReference>
<protein>
    <recommendedName>
        <fullName evidence="1">DUF6456 domain-containing protein</fullName>
    </recommendedName>
</protein>
<proteinExistence type="predicted"/>